<feature type="compositionally biased region" description="Low complexity" evidence="9">
    <location>
        <begin position="284"/>
        <end position="293"/>
    </location>
</feature>
<protein>
    <submittedName>
        <fullName evidence="12">AGAP003961-PA</fullName>
    </submittedName>
</protein>
<feature type="region of interest" description="Disordered" evidence="9">
    <location>
        <begin position="505"/>
        <end position="558"/>
    </location>
</feature>
<accession>Q7PML4</accession>
<dbReference type="FunFam" id="3.40.1800.20:FF:000013">
    <property type="entry name" value="AGAP011758-PA"/>
    <property type="match status" value="1"/>
</dbReference>
<dbReference type="KEGG" id="aga:1278782"/>
<dbReference type="PANTHER" id="PTHR24406">
    <property type="entry name" value="TRANSCRIPTIONAL REPRESSOR CTCFL-RELATED"/>
    <property type="match status" value="1"/>
</dbReference>
<evidence type="ECO:0000256" key="9">
    <source>
        <dbReference type="SAM" id="MobiDB-lite"/>
    </source>
</evidence>
<feature type="region of interest" description="Disordered" evidence="9">
    <location>
        <begin position="648"/>
        <end position="669"/>
    </location>
</feature>
<evidence type="ECO:0000256" key="3">
    <source>
        <dbReference type="ARBA" id="ARBA00022737"/>
    </source>
</evidence>
<feature type="domain" description="C2H2-type" evidence="10">
    <location>
        <begin position="753"/>
        <end position="776"/>
    </location>
</feature>
<feature type="region of interest" description="Disordered" evidence="9">
    <location>
        <begin position="1044"/>
        <end position="1085"/>
    </location>
</feature>
<feature type="compositionally biased region" description="Basic residues" evidence="9">
    <location>
        <begin position="1068"/>
        <end position="1081"/>
    </location>
</feature>
<feature type="domain" description="C2H2-type" evidence="10">
    <location>
        <begin position="1119"/>
        <end position="1142"/>
    </location>
</feature>
<reference evidence="12" key="3">
    <citation type="journal article" date="2004" name="Trends Parasitol.">
        <title>The Anopheles gambiae genome: an update.</title>
        <authorList>
            <person name="Mongin E."/>
            <person name="Louis C."/>
            <person name="Holt R.A."/>
            <person name="Birney E."/>
            <person name="Collins F.H."/>
        </authorList>
    </citation>
    <scope>NUCLEOTIDE SEQUENCE</scope>
    <source>
        <strain evidence="12">PEST</strain>
    </source>
</reference>
<evidence type="ECO:0000256" key="2">
    <source>
        <dbReference type="ARBA" id="ARBA00022723"/>
    </source>
</evidence>
<feature type="domain" description="C2H2-type" evidence="10">
    <location>
        <begin position="1152"/>
        <end position="1180"/>
    </location>
</feature>
<name>Q7PML4_ANOGA</name>
<dbReference type="InterPro" id="IPR012934">
    <property type="entry name" value="Znf_AD"/>
</dbReference>
<keyword evidence="5 8" id="KW-0862">Zinc</keyword>
<dbReference type="SMART" id="SM00355">
    <property type="entry name" value="ZnF_C2H2"/>
    <property type="match status" value="7"/>
</dbReference>
<dbReference type="AlphaFoldDB" id="Q7PML4"/>
<dbReference type="InterPro" id="IPR013087">
    <property type="entry name" value="Znf_C2H2_type"/>
</dbReference>
<dbReference type="eggNOG" id="KOG1721">
    <property type="taxonomic scope" value="Eukaryota"/>
</dbReference>
<feature type="binding site" evidence="8">
    <location>
        <position position="87"/>
    </location>
    <ligand>
        <name>Zn(2+)</name>
        <dbReference type="ChEBI" id="CHEBI:29105"/>
    </ligand>
</feature>
<dbReference type="HOGENOM" id="CLU_272048_0_0_1"/>
<comment type="caution">
    <text evidence="12">The sequence shown here is derived from an EMBL/GenBank/DDBJ whole genome shotgun (WGS) entry which is preliminary data.</text>
</comment>
<dbReference type="EMBL" id="AAAB01008978">
    <property type="protein sequence ID" value="EAA13640.6"/>
    <property type="molecule type" value="Genomic_DNA"/>
</dbReference>
<dbReference type="GO" id="GO:0005634">
    <property type="term" value="C:nucleus"/>
    <property type="evidence" value="ECO:0007669"/>
    <property type="project" value="UniProtKB-SubCell"/>
</dbReference>
<dbReference type="InParanoid" id="Q7PML4"/>
<gene>
    <name evidence="12" type="ORF">AgaP_AGAP003961</name>
</gene>
<dbReference type="PROSITE" id="PS51915">
    <property type="entry name" value="ZAD"/>
    <property type="match status" value="2"/>
</dbReference>
<keyword evidence="2 8" id="KW-0479">Metal-binding</keyword>
<feature type="binding site" evidence="8">
    <location>
        <position position="17"/>
    </location>
    <ligand>
        <name>Zn(2+)</name>
        <dbReference type="ChEBI" id="CHEBI:29105"/>
    </ligand>
</feature>
<feature type="region of interest" description="Disordered" evidence="9">
    <location>
        <begin position="189"/>
        <end position="471"/>
    </location>
</feature>
<evidence type="ECO:0000256" key="4">
    <source>
        <dbReference type="ARBA" id="ARBA00022771"/>
    </source>
</evidence>
<comment type="subcellular location">
    <subcellularLocation>
        <location evidence="1">Nucleus</location>
    </subcellularLocation>
</comment>
<feature type="domain" description="C2H2-type" evidence="10">
    <location>
        <begin position="725"/>
        <end position="752"/>
    </location>
</feature>
<reference evidence="12" key="4">
    <citation type="journal article" date="2007" name="Genome Biol.">
        <title>Update of the Anopheles gambiae PEST genome assembly.</title>
        <authorList>
            <person name="Sharakhova M.V."/>
            <person name="Hammond M.P."/>
            <person name="Lobo N.F."/>
            <person name="Krzywinski J."/>
            <person name="Unger M.F."/>
            <person name="Hillenmeyer M.E."/>
            <person name="Bruggner R.V."/>
            <person name="Birney E."/>
            <person name="Collins F.H."/>
        </authorList>
    </citation>
    <scope>NUCLEOTIDE SEQUENCE</scope>
    <source>
        <strain evidence="12">PEST</strain>
    </source>
</reference>
<evidence type="ECO:0000256" key="5">
    <source>
        <dbReference type="ARBA" id="ARBA00022833"/>
    </source>
</evidence>
<dbReference type="InterPro" id="IPR050888">
    <property type="entry name" value="ZnF_C2H2-type_TF"/>
</dbReference>
<dbReference type="Pfam" id="PF07776">
    <property type="entry name" value="zf-AD"/>
    <property type="match status" value="2"/>
</dbReference>
<evidence type="ECO:0000256" key="8">
    <source>
        <dbReference type="PROSITE-ProRule" id="PRU01263"/>
    </source>
</evidence>
<dbReference type="FunFam" id="3.30.160.60:FF:002681">
    <property type="entry name" value="Zinc finger protein 568-like Protein"/>
    <property type="match status" value="1"/>
</dbReference>
<evidence type="ECO:0000259" key="11">
    <source>
        <dbReference type="PROSITE" id="PS51915"/>
    </source>
</evidence>
<dbReference type="OMA" id="CLANDQI"/>
<feature type="binding site" evidence="8">
    <location>
        <position position="873"/>
    </location>
    <ligand>
        <name>Zn(2+)</name>
        <dbReference type="ChEBI" id="CHEBI:29105"/>
    </ligand>
</feature>
<reference evidence="12" key="1">
    <citation type="journal article" date="2002" name="Science">
        <title>The genome sequence of the malaria mosquito Anopheles gambiae.</title>
        <authorList>
            <person name="Holt R.A."/>
            <person name="Subramanian G.M."/>
            <person name="Halpern A."/>
            <person name="Sutton G.G."/>
            <person name="Charlab R."/>
            <person name="Nusskern D.R."/>
            <person name="Wincker P."/>
            <person name="Clark A.G."/>
            <person name="Ribeiro J.M."/>
            <person name="Wides R."/>
            <person name="Salzberg S.L."/>
            <person name="Loftus B."/>
            <person name="Yandell M."/>
            <person name="Majoros W.H."/>
            <person name="Rusch D.B."/>
            <person name="Lai Z."/>
            <person name="Kraft C.L."/>
            <person name="Abril J.F."/>
            <person name="Anthouard V."/>
            <person name="Arensburger P."/>
            <person name="Atkinson P.W."/>
            <person name="Baden H."/>
            <person name="de Berardinis V."/>
            <person name="Baldwin D."/>
            <person name="Benes V."/>
            <person name="Biedler J."/>
            <person name="Blass C."/>
            <person name="Bolanos R."/>
            <person name="Boscus D."/>
            <person name="Barnstead M."/>
            <person name="Cai S."/>
            <person name="Center A."/>
            <person name="Chaturverdi K."/>
            <person name="Christophides G.K."/>
            <person name="Chrystal M.A."/>
            <person name="Clamp M."/>
            <person name="Cravchik A."/>
            <person name="Curwen V."/>
            <person name="Dana A."/>
            <person name="Delcher A."/>
            <person name="Dew I."/>
            <person name="Evans C.A."/>
            <person name="Flanigan M."/>
            <person name="Grundschober-Freimoser A."/>
            <person name="Friedli L."/>
            <person name="Gu Z."/>
            <person name="Guan P."/>
            <person name="Guigo R."/>
            <person name="Hillenmeyer M.E."/>
            <person name="Hladun S.L."/>
            <person name="Hogan J.R."/>
            <person name="Hong Y.S."/>
            <person name="Hoover J."/>
            <person name="Jaillon O."/>
            <person name="Ke Z."/>
            <person name="Kodira C."/>
            <person name="Kokoza E."/>
            <person name="Koutsos A."/>
            <person name="Letunic I."/>
            <person name="Levitsky A."/>
            <person name="Liang Y."/>
            <person name="Lin J.J."/>
            <person name="Lobo N.F."/>
            <person name="Lopez J.R."/>
            <person name="Malek J.A."/>
            <person name="McIntosh T.C."/>
            <person name="Meister S."/>
            <person name="Miller J."/>
            <person name="Mobarry C."/>
            <person name="Mongin E."/>
            <person name="Murphy S.D."/>
            <person name="O'Brochta D.A."/>
            <person name="Pfannkoch C."/>
            <person name="Qi R."/>
            <person name="Regier M.A."/>
            <person name="Remington K."/>
            <person name="Shao H."/>
            <person name="Sharakhova M.V."/>
            <person name="Sitter C.D."/>
            <person name="Shetty J."/>
            <person name="Smith T.J."/>
            <person name="Strong R."/>
            <person name="Sun J."/>
            <person name="Thomasova D."/>
            <person name="Ton L.Q."/>
            <person name="Topalis P."/>
            <person name="Tu Z."/>
            <person name="Unger M.F."/>
            <person name="Walenz B."/>
            <person name="Wang A."/>
            <person name="Wang J."/>
            <person name="Wang M."/>
            <person name="Wang X."/>
            <person name="Woodford K.J."/>
            <person name="Wortman J.R."/>
            <person name="Wu M."/>
            <person name="Yao A."/>
            <person name="Zdobnov E.M."/>
            <person name="Zhang H."/>
            <person name="Zhao Q."/>
            <person name="Zhao S."/>
            <person name="Zhu S.C."/>
            <person name="Zhimulev I."/>
            <person name="Coluzzi M."/>
            <person name="della Torre A."/>
            <person name="Roth C.W."/>
            <person name="Louis C."/>
            <person name="Kalush F."/>
            <person name="Mural R.J."/>
            <person name="Myers E.W."/>
            <person name="Adams M.D."/>
            <person name="Smith H.O."/>
            <person name="Broder S."/>
            <person name="Gardner M.J."/>
            <person name="Fraser C.M."/>
            <person name="Birney E."/>
            <person name="Bork P."/>
            <person name="Brey P.T."/>
            <person name="Venter J.C."/>
            <person name="Weissenbach J."/>
            <person name="Kafatos F.C."/>
            <person name="Collins F.H."/>
            <person name="Hoffman S.L."/>
        </authorList>
    </citation>
    <scope>NUCLEOTIDE SEQUENCE [LARGE SCALE GENOMIC DNA]</scope>
    <source>
        <strain evidence="12">PEST</strain>
    </source>
</reference>
<dbReference type="PhylomeDB" id="Q7PML4"/>
<dbReference type="VEuPathDB" id="VectorBase:AGAMI1_000808"/>
<dbReference type="PaxDb" id="7165-AGAP003961-PA"/>
<feature type="binding site" evidence="8">
    <location>
        <position position="876"/>
    </location>
    <ligand>
        <name>Zn(2+)</name>
        <dbReference type="ChEBI" id="CHEBI:29105"/>
    </ligand>
</feature>
<dbReference type="SMART" id="SM00868">
    <property type="entry name" value="zf-AD"/>
    <property type="match status" value="3"/>
</dbReference>
<reference evidence="12" key="2">
    <citation type="submission" date="2002-03" db="EMBL/GenBank/DDBJ databases">
        <authorList>
            <consortium name="The Anopheles Genome Sequencing Consortium"/>
        </authorList>
    </citation>
    <scope>NUCLEOTIDE SEQUENCE</scope>
    <source>
        <strain evidence="12">PEST</strain>
    </source>
</reference>
<keyword evidence="3" id="KW-0677">Repeat</keyword>
<proteinExistence type="predicted"/>
<feature type="region of interest" description="Disordered" evidence="9">
    <location>
        <begin position="113"/>
        <end position="176"/>
    </location>
</feature>
<dbReference type="Gene3D" id="3.40.1800.20">
    <property type="match status" value="2"/>
</dbReference>
<feature type="domain" description="C2H2-type" evidence="10">
    <location>
        <begin position="563"/>
        <end position="585"/>
    </location>
</feature>
<reference evidence="12" key="5">
    <citation type="submission" date="2011-05" db="EMBL/GenBank/DDBJ databases">
        <authorList>
            <consortium name="VectorBase"/>
        </authorList>
    </citation>
    <scope>NUCLEOTIDE SEQUENCE</scope>
    <source>
        <strain evidence="12">PEST</strain>
    </source>
</reference>
<feature type="binding site" evidence="8">
    <location>
        <position position="84"/>
    </location>
    <ligand>
        <name>Zn(2+)</name>
        <dbReference type="ChEBI" id="CHEBI:29105"/>
    </ligand>
</feature>
<dbReference type="Gene3D" id="3.30.160.60">
    <property type="entry name" value="Classic Zinc Finger"/>
    <property type="match status" value="3"/>
</dbReference>
<evidence type="ECO:0000256" key="1">
    <source>
        <dbReference type="ARBA" id="ARBA00004123"/>
    </source>
</evidence>
<dbReference type="SUPFAM" id="SSF57667">
    <property type="entry name" value="beta-beta-alpha zinc fingers"/>
    <property type="match status" value="3"/>
</dbReference>
<feature type="domain" description="ZAD" evidence="11">
    <location>
        <begin position="15"/>
        <end position="111"/>
    </location>
</feature>
<dbReference type="GO" id="GO:0008270">
    <property type="term" value="F:zinc ion binding"/>
    <property type="evidence" value="ECO:0007669"/>
    <property type="project" value="UniProtKB-UniRule"/>
</dbReference>
<dbReference type="PROSITE" id="PS50157">
    <property type="entry name" value="ZINC_FINGER_C2H2_2"/>
    <property type="match status" value="6"/>
</dbReference>
<dbReference type="SUPFAM" id="SSF57716">
    <property type="entry name" value="Glucocorticoid receptor-like (DNA-binding domain)"/>
    <property type="match status" value="2"/>
</dbReference>
<evidence type="ECO:0000256" key="6">
    <source>
        <dbReference type="ARBA" id="ARBA00023242"/>
    </source>
</evidence>
<feature type="compositionally biased region" description="Polar residues" evidence="9">
    <location>
        <begin position="229"/>
        <end position="246"/>
    </location>
</feature>
<feature type="domain" description="ZAD" evidence="11">
    <location>
        <begin position="823"/>
        <end position="900"/>
    </location>
</feature>
<dbReference type="Pfam" id="PF00096">
    <property type="entry name" value="zf-C2H2"/>
    <property type="match status" value="2"/>
</dbReference>
<feature type="compositionally biased region" description="Low complexity" evidence="9">
    <location>
        <begin position="508"/>
        <end position="521"/>
    </location>
</feature>
<feature type="compositionally biased region" description="Polar residues" evidence="9">
    <location>
        <begin position="408"/>
        <end position="418"/>
    </location>
</feature>
<dbReference type="VEuPathDB" id="VectorBase:AGAMI1_013325"/>
<dbReference type="InterPro" id="IPR036236">
    <property type="entry name" value="Znf_C2H2_sf"/>
</dbReference>
<dbReference type="FunFam" id="3.30.160.60:FF:003520">
    <property type="entry name" value="Zinc finger protein 234-like Protein"/>
    <property type="match status" value="1"/>
</dbReference>
<feature type="compositionally biased region" description="Polar residues" evidence="9">
    <location>
        <begin position="432"/>
        <end position="444"/>
    </location>
</feature>
<feature type="binding site" evidence="8">
    <location>
        <position position="825"/>
    </location>
    <ligand>
        <name>Zn(2+)</name>
        <dbReference type="ChEBI" id="CHEBI:29105"/>
    </ligand>
</feature>
<dbReference type="VEuPathDB" id="VectorBase:AGAP029679"/>
<feature type="compositionally biased region" description="Low complexity" evidence="9">
    <location>
        <begin position="318"/>
        <end position="335"/>
    </location>
</feature>
<organism evidence="12">
    <name type="scientific">Anopheles gambiae</name>
    <name type="common">African malaria mosquito</name>
    <dbReference type="NCBI Taxonomy" id="7165"/>
    <lineage>
        <taxon>Eukaryota</taxon>
        <taxon>Metazoa</taxon>
        <taxon>Ecdysozoa</taxon>
        <taxon>Arthropoda</taxon>
        <taxon>Hexapoda</taxon>
        <taxon>Insecta</taxon>
        <taxon>Pterygota</taxon>
        <taxon>Neoptera</taxon>
        <taxon>Endopterygota</taxon>
        <taxon>Diptera</taxon>
        <taxon>Nematocera</taxon>
        <taxon>Culicoidea</taxon>
        <taxon>Culicidae</taxon>
        <taxon>Anophelinae</taxon>
        <taxon>Anopheles</taxon>
    </lineage>
</organism>
<dbReference type="PROSITE" id="PS00028">
    <property type="entry name" value="ZINC_FINGER_C2H2_1"/>
    <property type="match status" value="6"/>
</dbReference>
<keyword evidence="6" id="KW-0539">Nucleus</keyword>
<feature type="binding site" evidence="8">
    <location>
        <position position="828"/>
    </location>
    <ligand>
        <name>Zn(2+)</name>
        <dbReference type="ChEBI" id="CHEBI:29105"/>
    </ligand>
</feature>
<feature type="binding site" evidence="8">
    <location>
        <position position="20"/>
    </location>
    <ligand>
        <name>Zn(2+)</name>
        <dbReference type="ChEBI" id="CHEBI:29105"/>
    </ligand>
</feature>
<feature type="domain" description="C2H2-type" evidence="10">
    <location>
        <begin position="1086"/>
        <end position="1114"/>
    </location>
</feature>
<evidence type="ECO:0000259" key="10">
    <source>
        <dbReference type="PROSITE" id="PS50157"/>
    </source>
</evidence>
<evidence type="ECO:0000256" key="7">
    <source>
        <dbReference type="PROSITE-ProRule" id="PRU00042"/>
    </source>
</evidence>
<dbReference type="VEuPathDB" id="VectorBase:AGAP029680"/>
<feature type="region of interest" description="Disordered" evidence="9">
    <location>
        <begin position="35"/>
        <end position="56"/>
    </location>
</feature>
<sequence>MTQEEVLPPPHRLEACCRLCLSGDEPRSTSLFLFPVPPGHPAGPEDHSPPSPSSVTEQRLLIEMILECTSIQITLEEDYPAKVCEKCVETLDKFYQYRRRCLANDQILRLERLRTGGQRKPPNNNNNNEEEKEEEEEHRGTGTASAPPPPALLMHRPSPPISESSHQPPPQHASAPVMAVPAIRIKSEPRGEGAQEEEEQHPSAVETDPQPAALCADGGGMSSILRSILLQTRDSTTSRSSPNTEPESPRQTPQLPPHPVPPAGDNQQQAEEHEDEEQDIKPSLLQQMLLQQQRVSSPANRSPAKAASDTNEGGGALSGNNSTGSCTSASTSSLLKRMLLDGSGTAGSAPAEQQAPPPTSVSPLEGPSGQPSHRSTSTHHLRTTKHEPPSATNTPSPPVQRAKDDVPTNETPLASQLRSILLQHRAPPDWEGTTTRTASMSDASPEQHPPSAQERSSNATSAGEKPEVSYVRSLFLRNDSDSESEPPPVEDQREMLLYAMFHELRTRQQQQQQPQHQHQQQAGFSSDSDDDSDDLPQDYRLPSVRRRSTDSVESRPKRRRMEYPCLLCGRSFAGKTRLVLHMRTHMMLDGGGADGSTLSSGGGAATISLPAVSPAAIVAAGGGVLLPNGSGGGASDVEDIAGRLLNAQQQQHHHHHHRHEDAGGFGESSVGNEDEIDALERRSYACYICGADQNNLAQLKEHLLAAHQDRIRSRGRTRERQKASIACEICQRSFRSQFAYGEHMRTHTGERPFPCDQCDKRFPRRFQLLGHLYNVHKQSWVADESKAKFAKNFSICHDYSACFIDRFFLPARPCIANNSAQDFFCRLCAAEGIVIHPLFPPGDSDPKDELVRMIAVLTSVHLAQTEEAGAVICDKCLQMLDLFCKFREECLRQDVLIRTRRTILLEQQRQQQEQLVQQQQQTFFSQQQSLSLLHPVVEIKVEDVEPVAAIEPEEILCTPVHQFAELEDCKEEEETLPITAEPFLVTNESPTVSVVSQPVLQPYPSGTHDNSMLSTSLNDSTGFPLAGIAVLTPISNLSITVPISESSPESTDAPVDGTAVCEADKTPPARRGKRGKAKPNFKKPPPDCELCQESFATHYELQQHMNQQHAWDRGNRCSLACDPCQMRFTKSYNLKRHLYEVHGEVPQGLTVTPCAHCGERFLRGNILERHIARVHQNKKVLKVRAIKST</sequence>
<evidence type="ECO:0000313" key="12">
    <source>
        <dbReference type="EMBL" id="EAA13640.6"/>
    </source>
</evidence>
<feature type="compositionally biased region" description="Acidic residues" evidence="9">
    <location>
        <begin position="527"/>
        <end position="536"/>
    </location>
</feature>
<keyword evidence="4 7" id="KW-0863">Zinc-finger</keyword>